<dbReference type="EMBL" id="AP022870">
    <property type="protein sequence ID" value="BCB75924.1"/>
    <property type="molecule type" value="Genomic_DNA"/>
</dbReference>
<dbReference type="NCBIfam" id="TIGR03083">
    <property type="entry name" value="maleylpyruvate isomerase family mycothiol-dependent enzyme"/>
    <property type="match status" value="1"/>
</dbReference>
<dbReference type="Proteomes" id="UP000502508">
    <property type="component" value="Chromosome"/>
</dbReference>
<evidence type="ECO:0000259" key="1">
    <source>
        <dbReference type="Pfam" id="PF11716"/>
    </source>
</evidence>
<dbReference type="KEGG" id="pfla:Pflav_023340"/>
<dbReference type="InterPro" id="IPR017517">
    <property type="entry name" value="Maleyloyr_isom"/>
</dbReference>
<organism evidence="2 3">
    <name type="scientific">Phytohabitans flavus</name>
    <dbReference type="NCBI Taxonomy" id="1076124"/>
    <lineage>
        <taxon>Bacteria</taxon>
        <taxon>Bacillati</taxon>
        <taxon>Actinomycetota</taxon>
        <taxon>Actinomycetes</taxon>
        <taxon>Micromonosporales</taxon>
        <taxon>Micromonosporaceae</taxon>
    </lineage>
</organism>
<keyword evidence="3" id="KW-1185">Reference proteome</keyword>
<dbReference type="Pfam" id="PF11716">
    <property type="entry name" value="MDMPI_N"/>
    <property type="match status" value="1"/>
</dbReference>
<name>A0A6F8XQ12_9ACTN</name>
<dbReference type="InterPro" id="IPR034660">
    <property type="entry name" value="DinB/YfiT-like"/>
</dbReference>
<evidence type="ECO:0000313" key="2">
    <source>
        <dbReference type="EMBL" id="BCB75924.1"/>
    </source>
</evidence>
<gene>
    <name evidence="2" type="ORF">Pflav_023340</name>
</gene>
<dbReference type="NCBIfam" id="TIGR03086">
    <property type="entry name" value="TIGR03086 family metal-binding protein"/>
    <property type="match status" value="1"/>
</dbReference>
<feature type="domain" description="Mycothiol-dependent maleylpyruvate isomerase metal-binding" evidence="1">
    <location>
        <begin position="6"/>
        <end position="120"/>
    </location>
</feature>
<dbReference type="AlphaFoldDB" id="A0A6F8XQ12"/>
<proteinExistence type="predicted"/>
<protein>
    <submittedName>
        <fullName evidence="2">TIGR03086 family protein</fullName>
    </submittedName>
</protein>
<dbReference type="SUPFAM" id="SSF109854">
    <property type="entry name" value="DinB/YfiT-like putative metalloenzymes"/>
    <property type="match status" value="1"/>
</dbReference>
<reference evidence="2 3" key="1">
    <citation type="submission" date="2020-03" db="EMBL/GenBank/DDBJ databases">
        <title>Whole genome shotgun sequence of Phytohabitans flavus NBRC 107702.</title>
        <authorList>
            <person name="Komaki H."/>
            <person name="Tamura T."/>
        </authorList>
    </citation>
    <scope>NUCLEOTIDE SEQUENCE [LARGE SCALE GENOMIC DNA]</scope>
    <source>
        <strain evidence="2 3">NBRC 107702</strain>
    </source>
</reference>
<sequence length="188" mass="20267">MRDVLEKAITETAAVMRGVKPDQLGLPTPCRDWDVQTLANHLLQVATALSLAGRGEPVPGELWGRELMADGWADRFESLAAPAVPAEWAGMARVGEAEMPASVVAAMLVSDAVLHGWDLARATGQEYRCDPEVAELTYRFVLETGEQGRQMGIFAAPVPVARDAALLDRALGLSGRDPRWARPLSPRG</sequence>
<reference evidence="2 3" key="2">
    <citation type="submission" date="2020-03" db="EMBL/GenBank/DDBJ databases">
        <authorList>
            <person name="Ichikawa N."/>
            <person name="Kimura A."/>
            <person name="Kitahashi Y."/>
            <person name="Uohara A."/>
        </authorList>
    </citation>
    <scope>NUCLEOTIDE SEQUENCE [LARGE SCALE GENOMIC DNA]</scope>
    <source>
        <strain evidence="2 3">NBRC 107702</strain>
    </source>
</reference>
<dbReference type="RefSeq" id="WP_173035973.1">
    <property type="nucleotide sequence ID" value="NZ_AP022870.1"/>
</dbReference>
<dbReference type="InterPro" id="IPR017520">
    <property type="entry name" value="CHP03086"/>
</dbReference>
<dbReference type="InterPro" id="IPR024344">
    <property type="entry name" value="MDMPI_metal-binding"/>
</dbReference>
<dbReference type="Gene3D" id="1.20.120.450">
    <property type="entry name" value="dinb family like domain"/>
    <property type="match status" value="1"/>
</dbReference>
<dbReference type="GO" id="GO:0046872">
    <property type="term" value="F:metal ion binding"/>
    <property type="evidence" value="ECO:0007669"/>
    <property type="project" value="InterPro"/>
</dbReference>
<evidence type="ECO:0000313" key="3">
    <source>
        <dbReference type="Proteomes" id="UP000502508"/>
    </source>
</evidence>
<accession>A0A6F8XQ12</accession>